<evidence type="ECO:0000259" key="1">
    <source>
        <dbReference type="PROSITE" id="PS50801"/>
    </source>
</evidence>
<dbReference type="GeneID" id="94023056"/>
<dbReference type="RefSeq" id="WP_010063537.1">
    <property type="nucleotide sequence ID" value="NZ_CP013738.1"/>
</dbReference>
<dbReference type="STRING" id="1172567.WQO_15495"/>
<dbReference type="InterPro" id="IPR002645">
    <property type="entry name" value="STAS_dom"/>
</dbReference>
<dbReference type="EMBL" id="CP013738">
    <property type="protein sequence ID" value="ALU94622.1"/>
    <property type="molecule type" value="Genomic_DNA"/>
</dbReference>
<dbReference type="InterPro" id="IPR058548">
    <property type="entry name" value="MlaB-like_STAS"/>
</dbReference>
<dbReference type="KEGG" id="sgb:WQO_15495"/>
<dbReference type="Proteomes" id="UP000064183">
    <property type="component" value="Chromosome"/>
</dbReference>
<sequence length="131" mass="14067">MSSSTTADEQGGSGTVWYRRAASSDGGELSVSVALSDGRALVTVVGGMEWRCTWALEQALDHECLAATSETWLDLSGLEFADSSLLHLLLDAQRVHRARDARLVLAGALQPVVERLFTVTGTSAFFLRTPL</sequence>
<protein>
    <recommendedName>
        <fullName evidence="1">STAS domain-containing protein</fullName>
    </recommendedName>
</protein>
<organism evidence="2 3">
    <name type="scientific">Streptomyces globisporus C-1027</name>
    <dbReference type="NCBI Taxonomy" id="1172567"/>
    <lineage>
        <taxon>Bacteria</taxon>
        <taxon>Bacillati</taxon>
        <taxon>Actinomycetota</taxon>
        <taxon>Actinomycetes</taxon>
        <taxon>Kitasatosporales</taxon>
        <taxon>Streptomycetaceae</taxon>
        <taxon>Streptomyces</taxon>
    </lineage>
</organism>
<dbReference type="CDD" id="cd07043">
    <property type="entry name" value="STAS_anti-anti-sigma_factors"/>
    <property type="match status" value="1"/>
</dbReference>
<proteinExistence type="predicted"/>
<dbReference type="InterPro" id="IPR036513">
    <property type="entry name" value="STAS_dom_sf"/>
</dbReference>
<feature type="domain" description="STAS" evidence="1">
    <location>
        <begin position="29"/>
        <end position="131"/>
    </location>
</feature>
<dbReference type="Gene3D" id="3.30.750.24">
    <property type="entry name" value="STAS domain"/>
    <property type="match status" value="1"/>
</dbReference>
<dbReference type="PROSITE" id="PS50801">
    <property type="entry name" value="STAS"/>
    <property type="match status" value="1"/>
</dbReference>
<dbReference type="Pfam" id="PF13466">
    <property type="entry name" value="STAS_2"/>
    <property type="match status" value="1"/>
</dbReference>
<reference evidence="2 3" key="1">
    <citation type="journal article" date="2012" name="J. Bacteriol.">
        <title>Draft genome sequence of Streptomyces globisporus C-1027, which produces an antitumor antibiotic consisting of a nine-membered enediyne with a chromoprotein.</title>
        <authorList>
            <person name="Wang L."/>
            <person name="Wang S."/>
            <person name="He Q."/>
            <person name="Yu T."/>
            <person name="Li Q."/>
            <person name="Hong B."/>
        </authorList>
    </citation>
    <scope>NUCLEOTIDE SEQUENCE [LARGE SCALE GENOMIC DNA]</scope>
    <source>
        <strain evidence="2 3">C-1027</strain>
    </source>
</reference>
<accession>A0A0U3KEL2</accession>
<dbReference type="AlphaFoldDB" id="A0A0U3KEL2"/>
<evidence type="ECO:0000313" key="3">
    <source>
        <dbReference type="Proteomes" id="UP000064183"/>
    </source>
</evidence>
<dbReference type="SUPFAM" id="SSF52091">
    <property type="entry name" value="SpoIIaa-like"/>
    <property type="match status" value="1"/>
</dbReference>
<evidence type="ECO:0000313" key="2">
    <source>
        <dbReference type="EMBL" id="ALU94622.1"/>
    </source>
</evidence>
<name>A0A0U3KEL2_STRGL</name>
<gene>
    <name evidence="2" type="ORF">WQO_15495</name>
</gene>